<evidence type="ECO:0000313" key="3">
    <source>
        <dbReference type="Proteomes" id="UP000077755"/>
    </source>
</evidence>
<keyword evidence="3" id="KW-1185">Reference proteome</keyword>
<gene>
    <name evidence="2" type="ORF">DCAR_0209153</name>
</gene>
<name>A0AAF0WKA0_DAUCS</name>
<dbReference type="SUPFAM" id="SSF141562">
    <property type="entry name" value="At5g01610-like"/>
    <property type="match status" value="1"/>
</dbReference>
<proteinExistence type="predicted"/>
<dbReference type="AlphaFoldDB" id="A0AAF0WKA0"/>
<dbReference type="PANTHER" id="PTHR31676:SF151">
    <property type="entry name" value="DUF538 FAMILY PROTEIN"/>
    <property type="match status" value="1"/>
</dbReference>
<evidence type="ECO:0000313" key="2">
    <source>
        <dbReference type="EMBL" id="WOG89913.1"/>
    </source>
</evidence>
<reference evidence="2" key="2">
    <citation type="submission" date="2022-03" db="EMBL/GenBank/DDBJ databases">
        <title>Draft title - Genomic analysis of global carrot germplasm unveils the trajectory of domestication and the origin of high carotenoid orange carrot.</title>
        <authorList>
            <person name="Iorizzo M."/>
            <person name="Ellison S."/>
            <person name="Senalik D."/>
            <person name="Macko-Podgorni A."/>
            <person name="Grzebelus D."/>
            <person name="Bostan H."/>
            <person name="Rolling W."/>
            <person name="Curaba J."/>
            <person name="Simon P."/>
        </authorList>
    </citation>
    <scope>NUCLEOTIDE SEQUENCE</scope>
    <source>
        <tissue evidence="2">Leaf</tissue>
    </source>
</reference>
<protein>
    <recommendedName>
        <fullName evidence="4">Transmembrane protein</fullName>
    </recommendedName>
</protein>
<dbReference type="Proteomes" id="UP000077755">
    <property type="component" value="Chromosome 2"/>
</dbReference>
<dbReference type="PANTHER" id="PTHR31676">
    <property type="entry name" value="T31J12.3 PROTEIN-RELATED"/>
    <property type="match status" value="1"/>
</dbReference>
<evidence type="ECO:0008006" key="4">
    <source>
        <dbReference type="Google" id="ProtNLM"/>
    </source>
</evidence>
<dbReference type="Gene3D" id="2.30.240.10">
    <property type="entry name" value="At5g01610-like"/>
    <property type="match status" value="1"/>
</dbReference>
<keyword evidence="1" id="KW-0732">Signal</keyword>
<accession>A0AAF0WKA0</accession>
<feature type="signal peptide" evidence="1">
    <location>
        <begin position="1"/>
        <end position="23"/>
    </location>
</feature>
<dbReference type="InterPro" id="IPR007493">
    <property type="entry name" value="DUF538"/>
</dbReference>
<evidence type="ECO:0000256" key="1">
    <source>
        <dbReference type="SAM" id="SignalP"/>
    </source>
</evidence>
<feature type="chain" id="PRO_5042256245" description="Transmembrane protein" evidence="1">
    <location>
        <begin position="24"/>
        <end position="158"/>
    </location>
</feature>
<dbReference type="Pfam" id="PF04398">
    <property type="entry name" value="DUF538"/>
    <property type="match status" value="1"/>
</dbReference>
<organism evidence="2 3">
    <name type="scientific">Daucus carota subsp. sativus</name>
    <name type="common">Carrot</name>
    <dbReference type="NCBI Taxonomy" id="79200"/>
    <lineage>
        <taxon>Eukaryota</taxon>
        <taxon>Viridiplantae</taxon>
        <taxon>Streptophyta</taxon>
        <taxon>Embryophyta</taxon>
        <taxon>Tracheophyta</taxon>
        <taxon>Spermatophyta</taxon>
        <taxon>Magnoliopsida</taxon>
        <taxon>eudicotyledons</taxon>
        <taxon>Gunneridae</taxon>
        <taxon>Pentapetalae</taxon>
        <taxon>asterids</taxon>
        <taxon>campanulids</taxon>
        <taxon>Apiales</taxon>
        <taxon>Apiaceae</taxon>
        <taxon>Apioideae</taxon>
        <taxon>Scandiceae</taxon>
        <taxon>Daucinae</taxon>
        <taxon>Daucus</taxon>
        <taxon>Daucus sect. Daucus</taxon>
    </lineage>
</organism>
<dbReference type="EMBL" id="CP093344">
    <property type="protein sequence ID" value="WOG89913.1"/>
    <property type="molecule type" value="Genomic_DNA"/>
</dbReference>
<dbReference type="InterPro" id="IPR036758">
    <property type="entry name" value="At5g01610-like"/>
</dbReference>
<reference evidence="2" key="1">
    <citation type="journal article" date="2016" name="Nat. Genet.">
        <title>A high-quality carrot genome assembly provides new insights into carotenoid accumulation and asterid genome evolution.</title>
        <authorList>
            <person name="Iorizzo M."/>
            <person name="Ellison S."/>
            <person name="Senalik D."/>
            <person name="Zeng P."/>
            <person name="Satapoomin P."/>
            <person name="Huang J."/>
            <person name="Bowman M."/>
            <person name="Iovene M."/>
            <person name="Sanseverino W."/>
            <person name="Cavagnaro P."/>
            <person name="Yildiz M."/>
            <person name="Macko-Podgorni A."/>
            <person name="Moranska E."/>
            <person name="Grzebelus E."/>
            <person name="Grzebelus D."/>
            <person name="Ashrafi H."/>
            <person name="Zheng Z."/>
            <person name="Cheng S."/>
            <person name="Spooner D."/>
            <person name="Van Deynze A."/>
            <person name="Simon P."/>
        </authorList>
    </citation>
    <scope>NUCLEOTIDE SEQUENCE</scope>
    <source>
        <tissue evidence="2">Leaf</tissue>
    </source>
</reference>
<sequence>MASFHSHLLTVLLVSSFYFCTLGSLDSLLEIYGLPRGLFPQNVKSYSLDQDNILKIELEAPCLVMFETYVFYEKVVRANLTERKLLGVKGLSNKELFIWLPVNAVVVNYPTAGVVMFDITVANKTIPLSHFEKPPSCRSEGISTRKLINNYRYIILHL</sequence>